<reference evidence="1 2" key="1">
    <citation type="submission" date="2019-10" db="EMBL/GenBank/DDBJ databases">
        <authorList>
            <person name="Karimi E."/>
        </authorList>
    </citation>
    <scope>NUCLEOTIDE SEQUENCE [LARGE SCALE GENOMIC DNA]</scope>
    <source>
        <strain evidence="1">Sphingobacterium sp. 8BC</strain>
    </source>
</reference>
<evidence type="ECO:0000313" key="2">
    <source>
        <dbReference type="Proteomes" id="UP000432350"/>
    </source>
</evidence>
<dbReference type="AlphaFoldDB" id="A0A654BV90"/>
<evidence type="ECO:0000313" key="1">
    <source>
        <dbReference type="EMBL" id="VXC84706.1"/>
    </source>
</evidence>
<protein>
    <submittedName>
        <fullName evidence="1">Uncharacterized protein</fullName>
    </submittedName>
</protein>
<name>A0A654BV90_SPHMU</name>
<dbReference type="Proteomes" id="UP000432350">
    <property type="component" value="Unassembled WGS sequence"/>
</dbReference>
<gene>
    <name evidence="1" type="ORF">SPHINGO8BC_50417</name>
</gene>
<sequence length="79" mass="8636">MMVITLIASNTIISLLLEALSRPSIALRDSLINTINSGMMAGKLKMAIKVLLLPALELIPEIMVKTVAKLMLPKMTEMK</sequence>
<organism evidence="1 2">
    <name type="scientific">Sphingobacterium multivorum</name>
    <dbReference type="NCBI Taxonomy" id="28454"/>
    <lineage>
        <taxon>Bacteria</taxon>
        <taxon>Pseudomonadati</taxon>
        <taxon>Bacteroidota</taxon>
        <taxon>Sphingobacteriia</taxon>
        <taxon>Sphingobacteriales</taxon>
        <taxon>Sphingobacteriaceae</taxon>
        <taxon>Sphingobacterium</taxon>
    </lineage>
</organism>
<dbReference type="EMBL" id="CABWMV010000024">
    <property type="protein sequence ID" value="VXC84706.1"/>
    <property type="molecule type" value="Genomic_DNA"/>
</dbReference>
<accession>A0A654BV90</accession>
<proteinExistence type="predicted"/>